<dbReference type="Proteomes" id="UP001595907">
    <property type="component" value="Unassembled WGS sequence"/>
</dbReference>
<feature type="chain" id="PRO_5045927332" evidence="1">
    <location>
        <begin position="22"/>
        <end position="212"/>
    </location>
</feature>
<accession>A0ABV8QRE8</accession>
<proteinExistence type="predicted"/>
<name>A0ABV8QRE8_9BACT</name>
<evidence type="ECO:0000313" key="3">
    <source>
        <dbReference type="Proteomes" id="UP001595907"/>
    </source>
</evidence>
<dbReference type="EMBL" id="JBHSCZ010000002">
    <property type="protein sequence ID" value="MFC4262786.1"/>
    <property type="molecule type" value="Genomic_DNA"/>
</dbReference>
<dbReference type="RefSeq" id="WP_379708573.1">
    <property type="nucleotide sequence ID" value="NZ_JBHSCZ010000002.1"/>
</dbReference>
<keyword evidence="3" id="KW-1185">Reference proteome</keyword>
<evidence type="ECO:0000313" key="2">
    <source>
        <dbReference type="EMBL" id="MFC4262786.1"/>
    </source>
</evidence>
<comment type="caution">
    <text evidence="2">The sequence shown here is derived from an EMBL/GenBank/DDBJ whole genome shotgun (WGS) entry which is preliminary data.</text>
</comment>
<protein>
    <submittedName>
        <fullName evidence="2">Uncharacterized protein</fullName>
    </submittedName>
</protein>
<gene>
    <name evidence="2" type="ORF">ACFOWM_07860</name>
</gene>
<keyword evidence="1" id="KW-0732">Signal</keyword>
<organism evidence="2 3">
    <name type="scientific">Ferruginibacter yonginensis</name>
    <dbReference type="NCBI Taxonomy" id="1310416"/>
    <lineage>
        <taxon>Bacteria</taxon>
        <taxon>Pseudomonadati</taxon>
        <taxon>Bacteroidota</taxon>
        <taxon>Chitinophagia</taxon>
        <taxon>Chitinophagales</taxon>
        <taxon>Chitinophagaceae</taxon>
        <taxon>Ferruginibacter</taxon>
    </lineage>
</organism>
<sequence length="212" mass="23652">MKKIIAFTWLIALCNITHAQAKIVQYFKKLPAEQQHGYKINFKNNQYNVVADNQCSITVDEKNGYLKIIDDGTGGGTFVLELAIFKKENKTDILAVNTYAYSGDGKEGGSIAFFDVAQNMTDVSMSVWPDFGYIEDLLTNGVTKKDIEPYASTEYTYAQLPQQGTTILFNIGFKSLDAACSEGNKKACTLQKKLQPVKLLWDKKIATFNLSN</sequence>
<reference evidence="3" key="1">
    <citation type="journal article" date="2019" name="Int. J. Syst. Evol. Microbiol.">
        <title>The Global Catalogue of Microorganisms (GCM) 10K type strain sequencing project: providing services to taxonomists for standard genome sequencing and annotation.</title>
        <authorList>
            <consortium name="The Broad Institute Genomics Platform"/>
            <consortium name="The Broad Institute Genome Sequencing Center for Infectious Disease"/>
            <person name="Wu L."/>
            <person name="Ma J."/>
        </authorList>
    </citation>
    <scope>NUCLEOTIDE SEQUENCE [LARGE SCALE GENOMIC DNA]</scope>
    <source>
        <strain evidence="3">CECT 8289</strain>
    </source>
</reference>
<feature type="signal peptide" evidence="1">
    <location>
        <begin position="1"/>
        <end position="21"/>
    </location>
</feature>
<evidence type="ECO:0000256" key="1">
    <source>
        <dbReference type="SAM" id="SignalP"/>
    </source>
</evidence>